<evidence type="ECO:0000313" key="2">
    <source>
        <dbReference type="Proteomes" id="UP000314294"/>
    </source>
</evidence>
<dbReference type="AlphaFoldDB" id="A0A4Z2J1R8"/>
<dbReference type="EMBL" id="SRLO01000032">
    <property type="protein sequence ID" value="TNN83648.1"/>
    <property type="molecule type" value="Genomic_DNA"/>
</dbReference>
<name>A0A4Z2J1R8_9TELE</name>
<reference evidence="1 2" key="1">
    <citation type="submission" date="2019-03" db="EMBL/GenBank/DDBJ databases">
        <title>First draft genome of Liparis tanakae, snailfish: a comprehensive survey of snailfish specific genes.</title>
        <authorList>
            <person name="Kim W."/>
            <person name="Song I."/>
            <person name="Jeong J.-H."/>
            <person name="Kim D."/>
            <person name="Kim S."/>
            <person name="Ryu S."/>
            <person name="Song J.Y."/>
            <person name="Lee S.K."/>
        </authorList>
    </citation>
    <scope>NUCLEOTIDE SEQUENCE [LARGE SCALE GENOMIC DNA]</scope>
    <source>
        <tissue evidence="1">Muscle</tissue>
    </source>
</reference>
<proteinExistence type="predicted"/>
<comment type="caution">
    <text evidence="1">The sequence shown here is derived from an EMBL/GenBank/DDBJ whole genome shotgun (WGS) entry which is preliminary data.</text>
</comment>
<dbReference type="Proteomes" id="UP000314294">
    <property type="component" value="Unassembled WGS sequence"/>
</dbReference>
<accession>A0A4Z2J1R8</accession>
<gene>
    <name evidence="1" type="ORF">EYF80_006166</name>
</gene>
<protein>
    <submittedName>
        <fullName evidence="1">Uncharacterized protein</fullName>
    </submittedName>
</protein>
<evidence type="ECO:0000313" key="1">
    <source>
        <dbReference type="EMBL" id="TNN83648.1"/>
    </source>
</evidence>
<organism evidence="1 2">
    <name type="scientific">Liparis tanakae</name>
    <name type="common">Tanaka's snailfish</name>
    <dbReference type="NCBI Taxonomy" id="230148"/>
    <lineage>
        <taxon>Eukaryota</taxon>
        <taxon>Metazoa</taxon>
        <taxon>Chordata</taxon>
        <taxon>Craniata</taxon>
        <taxon>Vertebrata</taxon>
        <taxon>Euteleostomi</taxon>
        <taxon>Actinopterygii</taxon>
        <taxon>Neopterygii</taxon>
        <taxon>Teleostei</taxon>
        <taxon>Neoteleostei</taxon>
        <taxon>Acanthomorphata</taxon>
        <taxon>Eupercaria</taxon>
        <taxon>Perciformes</taxon>
        <taxon>Cottioidei</taxon>
        <taxon>Cottales</taxon>
        <taxon>Liparidae</taxon>
        <taxon>Liparis</taxon>
    </lineage>
</organism>
<keyword evidence="2" id="KW-1185">Reference proteome</keyword>
<sequence>MHDEDVCSSVRLLRRDGVTADADEHRQTGSPDQRPSAELLILFSAASAACSRETVDWSCEVCKQIWCVIHDGAGGGAKRPEPTVCFSPLRQGHEMEQNVKG</sequence>